<comment type="caution">
    <text evidence="2">The sequence shown here is derived from an EMBL/GenBank/DDBJ whole genome shotgun (WGS) entry which is preliminary data.</text>
</comment>
<organism evidence="2 3">
    <name type="scientific">Eumeta variegata</name>
    <name type="common">Bagworm moth</name>
    <name type="synonym">Eumeta japonica</name>
    <dbReference type="NCBI Taxonomy" id="151549"/>
    <lineage>
        <taxon>Eukaryota</taxon>
        <taxon>Metazoa</taxon>
        <taxon>Ecdysozoa</taxon>
        <taxon>Arthropoda</taxon>
        <taxon>Hexapoda</taxon>
        <taxon>Insecta</taxon>
        <taxon>Pterygota</taxon>
        <taxon>Neoptera</taxon>
        <taxon>Endopterygota</taxon>
        <taxon>Lepidoptera</taxon>
        <taxon>Glossata</taxon>
        <taxon>Ditrysia</taxon>
        <taxon>Tineoidea</taxon>
        <taxon>Psychidae</taxon>
        <taxon>Oiketicinae</taxon>
        <taxon>Eumeta</taxon>
    </lineage>
</organism>
<feature type="compositionally biased region" description="Pro residues" evidence="1">
    <location>
        <begin position="54"/>
        <end position="66"/>
    </location>
</feature>
<evidence type="ECO:0000313" key="2">
    <source>
        <dbReference type="EMBL" id="GBP59328.1"/>
    </source>
</evidence>
<accession>A0A4C1X6B4</accession>
<evidence type="ECO:0000256" key="1">
    <source>
        <dbReference type="SAM" id="MobiDB-lite"/>
    </source>
</evidence>
<dbReference type="Proteomes" id="UP000299102">
    <property type="component" value="Unassembled WGS sequence"/>
</dbReference>
<proteinExistence type="predicted"/>
<reference evidence="2 3" key="1">
    <citation type="journal article" date="2019" name="Commun. Biol.">
        <title>The bagworm genome reveals a unique fibroin gene that provides high tensile strength.</title>
        <authorList>
            <person name="Kono N."/>
            <person name="Nakamura H."/>
            <person name="Ohtoshi R."/>
            <person name="Tomita M."/>
            <person name="Numata K."/>
            <person name="Arakawa K."/>
        </authorList>
    </citation>
    <scope>NUCLEOTIDE SEQUENCE [LARGE SCALE GENOMIC DNA]</scope>
</reference>
<protein>
    <submittedName>
        <fullName evidence="2">Uncharacterized protein</fullName>
    </submittedName>
</protein>
<evidence type="ECO:0000313" key="3">
    <source>
        <dbReference type="Proteomes" id="UP000299102"/>
    </source>
</evidence>
<feature type="region of interest" description="Disordered" evidence="1">
    <location>
        <begin position="1"/>
        <end position="90"/>
    </location>
</feature>
<dbReference type="AlphaFoldDB" id="A0A4C1X6B4"/>
<sequence>MRSGGAVRARRLRRSIRVASAPPAARPHRPAPTKANARRCPSPASRRPPCRNSPSPPPPRAPPRAPNSPRSGLVPDAKRANPPNRPDPITLAHTRIMYDLCLIESESRTTISRDSCSLESHSAARKSNDTRARCGQHDAAWTRFFIPLVVFVPAACDQTKACEMTHA</sequence>
<gene>
    <name evidence="2" type="ORF">EVAR_40714_1</name>
</gene>
<name>A0A4C1X6B4_EUMVA</name>
<dbReference type="EMBL" id="BGZK01000758">
    <property type="protein sequence ID" value="GBP59328.1"/>
    <property type="molecule type" value="Genomic_DNA"/>
</dbReference>
<keyword evidence="3" id="KW-1185">Reference proteome</keyword>
<feature type="compositionally biased region" description="Low complexity" evidence="1">
    <location>
        <begin position="38"/>
        <end position="53"/>
    </location>
</feature>